<dbReference type="InterPro" id="IPR050975">
    <property type="entry name" value="Sleep_regulator"/>
</dbReference>
<evidence type="ECO:0000313" key="5">
    <source>
        <dbReference type="EMBL" id="KAK0062188.1"/>
    </source>
</evidence>
<keyword evidence="3" id="KW-0472">Membrane</keyword>
<protein>
    <recommendedName>
        <fullName evidence="7">Protein quiver</fullName>
    </recommendedName>
</protein>
<feature type="signal peptide" evidence="4">
    <location>
        <begin position="1"/>
        <end position="24"/>
    </location>
</feature>
<keyword evidence="6" id="KW-1185">Reference proteome</keyword>
<sequence>MNYPFVVLVYLVLMILSCVNQCSAIYCYVCSSTTLAACGDEFSISPSDGKLRFWCDGGSCVKRRGTRVDGSVRRVEIMRGCIVRRSENCYSEFYNNLDTKACSCNTDFCNGSPQNKQRKSMLLFFTSVFFSLFLAHISYS</sequence>
<feature type="chain" id="PRO_5042081634" description="Protein quiver" evidence="4">
    <location>
        <begin position="25"/>
        <end position="140"/>
    </location>
</feature>
<keyword evidence="3" id="KW-0812">Transmembrane</keyword>
<dbReference type="Pfam" id="PF17064">
    <property type="entry name" value="QVR"/>
    <property type="match status" value="1"/>
</dbReference>
<organism evidence="5 6">
    <name type="scientific">Biomphalaria pfeifferi</name>
    <name type="common">Bloodfluke planorb</name>
    <name type="synonym">Freshwater snail</name>
    <dbReference type="NCBI Taxonomy" id="112525"/>
    <lineage>
        <taxon>Eukaryota</taxon>
        <taxon>Metazoa</taxon>
        <taxon>Spiralia</taxon>
        <taxon>Lophotrochozoa</taxon>
        <taxon>Mollusca</taxon>
        <taxon>Gastropoda</taxon>
        <taxon>Heterobranchia</taxon>
        <taxon>Euthyneura</taxon>
        <taxon>Panpulmonata</taxon>
        <taxon>Hygrophila</taxon>
        <taxon>Lymnaeoidea</taxon>
        <taxon>Planorbidae</taxon>
        <taxon>Biomphalaria</taxon>
    </lineage>
</organism>
<comment type="caution">
    <text evidence="5">The sequence shown here is derived from an EMBL/GenBank/DDBJ whole genome shotgun (WGS) entry which is preliminary data.</text>
</comment>
<evidence type="ECO:0000313" key="6">
    <source>
        <dbReference type="Proteomes" id="UP001233172"/>
    </source>
</evidence>
<keyword evidence="2" id="KW-0325">Glycoprotein</keyword>
<dbReference type="PANTHER" id="PTHR33562">
    <property type="entry name" value="ATILLA, ISOFORM B-RELATED-RELATED"/>
    <property type="match status" value="1"/>
</dbReference>
<dbReference type="GO" id="GO:0032222">
    <property type="term" value="P:regulation of synaptic transmission, cholinergic"/>
    <property type="evidence" value="ECO:0007669"/>
    <property type="project" value="InterPro"/>
</dbReference>
<evidence type="ECO:0000256" key="3">
    <source>
        <dbReference type="SAM" id="Phobius"/>
    </source>
</evidence>
<keyword evidence="1 4" id="KW-0732">Signal</keyword>
<dbReference type="GO" id="GO:0030431">
    <property type="term" value="P:sleep"/>
    <property type="evidence" value="ECO:0007669"/>
    <property type="project" value="InterPro"/>
</dbReference>
<keyword evidence="3" id="KW-1133">Transmembrane helix</keyword>
<evidence type="ECO:0000256" key="2">
    <source>
        <dbReference type="ARBA" id="ARBA00023180"/>
    </source>
</evidence>
<feature type="transmembrane region" description="Helical" evidence="3">
    <location>
        <begin position="121"/>
        <end position="139"/>
    </location>
</feature>
<proteinExistence type="predicted"/>
<evidence type="ECO:0008006" key="7">
    <source>
        <dbReference type="Google" id="ProtNLM"/>
    </source>
</evidence>
<accession>A0AAD8BWY1</accession>
<dbReference type="AlphaFoldDB" id="A0AAD8BWY1"/>
<dbReference type="EMBL" id="JASAOG010000026">
    <property type="protein sequence ID" value="KAK0062188.1"/>
    <property type="molecule type" value="Genomic_DNA"/>
</dbReference>
<reference evidence="5" key="2">
    <citation type="submission" date="2023-04" db="EMBL/GenBank/DDBJ databases">
        <authorList>
            <person name="Bu L."/>
            <person name="Lu L."/>
            <person name="Laidemitt M.R."/>
            <person name="Zhang S.M."/>
            <person name="Mutuku M."/>
            <person name="Mkoji G."/>
            <person name="Steinauer M."/>
            <person name="Loker E.S."/>
        </authorList>
    </citation>
    <scope>NUCLEOTIDE SEQUENCE</scope>
    <source>
        <strain evidence="5">KasaAsao</strain>
        <tissue evidence="5">Whole Snail</tissue>
    </source>
</reference>
<evidence type="ECO:0000256" key="4">
    <source>
        <dbReference type="SAM" id="SignalP"/>
    </source>
</evidence>
<evidence type="ECO:0000256" key="1">
    <source>
        <dbReference type="ARBA" id="ARBA00022729"/>
    </source>
</evidence>
<dbReference type="InterPro" id="IPR031424">
    <property type="entry name" value="QVR-like"/>
</dbReference>
<dbReference type="Proteomes" id="UP001233172">
    <property type="component" value="Unassembled WGS sequence"/>
</dbReference>
<gene>
    <name evidence="5" type="ORF">Bpfe_008289</name>
</gene>
<reference evidence="5" key="1">
    <citation type="journal article" date="2023" name="PLoS Negl. Trop. Dis.">
        <title>A genome sequence for Biomphalaria pfeifferi, the major vector snail for the human-infecting parasite Schistosoma mansoni.</title>
        <authorList>
            <person name="Bu L."/>
            <person name="Lu L."/>
            <person name="Laidemitt M.R."/>
            <person name="Zhang S.M."/>
            <person name="Mutuku M."/>
            <person name="Mkoji G."/>
            <person name="Steinauer M."/>
            <person name="Loker E.S."/>
        </authorList>
    </citation>
    <scope>NUCLEOTIDE SEQUENCE</scope>
    <source>
        <strain evidence="5">KasaAsao</strain>
    </source>
</reference>
<name>A0AAD8BWY1_BIOPF</name>